<gene>
    <name evidence="4" type="ORF">HannXRQ_Chr13g0410351</name>
</gene>
<reference evidence="5" key="1">
    <citation type="journal article" date="2017" name="Nature">
        <title>The sunflower genome provides insights into oil metabolism, flowering and Asterid evolution.</title>
        <authorList>
            <person name="Badouin H."/>
            <person name="Gouzy J."/>
            <person name="Grassa C.J."/>
            <person name="Murat F."/>
            <person name="Staton S.E."/>
            <person name="Cottret L."/>
            <person name="Lelandais-Briere C."/>
            <person name="Owens G.L."/>
            <person name="Carrere S."/>
            <person name="Mayjonade B."/>
            <person name="Legrand L."/>
            <person name="Gill N."/>
            <person name="Kane N.C."/>
            <person name="Bowers J.E."/>
            <person name="Hubner S."/>
            <person name="Bellec A."/>
            <person name="Berard A."/>
            <person name="Berges H."/>
            <person name="Blanchet N."/>
            <person name="Boniface M.C."/>
            <person name="Brunel D."/>
            <person name="Catrice O."/>
            <person name="Chaidir N."/>
            <person name="Claudel C."/>
            <person name="Donnadieu C."/>
            <person name="Faraut T."/>
            <person name="Fievet G."/>
            <person name="Helmstetter N."/>
            <person name="King M."/>
            <person name="Knapp S.J."/>
            <person name="Lai Z."/>
            <person name="Le Paslier M.C."/>
            <person name="Lippi Y."/>
            <person name="Lorenzon L."/>
            <person name="Mandel J.R."/>
            <person name="Marage G."/>
            <person name="Marchand G."/>
            <person name="Marquand E."/>
            <person name="Bret-Mestries E."/>
            <person name="Morien E."/>
            <person name="Nambeesan S."/>
            <person name="Nguyen T."/>
            <person name="Pegot-Espagnet P."/>
            <person name="Pouilly N."/>
            <person name="Raftis F."/>
            <person name="Sallet E."/>
            <person name="Schiex T."/>
            <person name="Thomas J."/>
            <person name="Vandecasteele C."/>
            <person name="Vares D."/>
            <person name="Vear F."/>
            <person name="Vautrin S."/>
            <person name="Crespi M."/>
            <person name="Mangin B."/>
            <person name="Burke J.M."/>
            <person name="Salse J."/>
            <person name="Munos S."/>
            <person name="Vincourt P."/>
            <person name="Rieseberg L.H."/>
            <person name="Langlade N.B."/>
        </authorList>
    </citation>
    <scope>NUCLEOTIDE SEQUENCE [LARGE SCALE GENOMIC DNA]</scope>
    <source>
        <strain evidence="5">cv. SF193</strain>
    </source>
</reference>
<dbReference type="PANTHER" id="PTHR43650">
    <property type="entry name" value="PYROPHOSPHATE--FRUCTOSE 6-PHOSPHATE 1-PHOSPHOTRANSFERASE"/>
    <property type="match status" value="1"/>
</dbReference>
<evidence type="ECO:0000313" key="4">
    <source>
        <dbReference type="EMBL" id="OTG02195.1"/>
    </source>
</evidence>
<proteinExistence type="predicted"/>
<evidence type="ECO:0000256" key="1">
    <source>
        <dbReference type="ARBA" id="ARBA00022490"/>
    </source>
</evidence>
<feature type="transmembrane region" description="Helical" evidence="3">
    <location>
        <begin position="12"/>
        <end position="32"/>
    </location>
</feature>
<keyword evidence="1" id="KW-0963">Cytoplasm</keyword>
<dbReference type="InterPro" id="IPR035966">
    <property type="entry name" value="PKF_sf"/>
</dbReference>
<keyword evidence="2" id="KW-0324">Glycolysis</keyword>
<keyword evidence="3" id="KW-0472">Membrane</keyword>
<name>A0A251STJ6_HELAN</name>
<evidence type="ECO:0000313" key="5">
    <source>
        <dbReference type="Proteomes" id="UP000215914"/>
    </source>
</evidence>
<dbReference type="GO" id="GO:0003872">
    <property type="term" value="F:6-phosphofructokinase activity"/>
    <property type="evidence" value="ECO:0007669"/>
    <property type="project" value="InterPro"/>
</dbReference>
<keyword evidence="3" id="KW-1133">Transmembrane helix</keyword>
<dbReference type="PANTHER" id="PTHR43650:SF17">
    <property type="entry name" value="PYROPHOSPHATE--FRUCTOSE 6-PHOSPHATE 1-PHOSPHOTRANSFERASE SUBUNIT ALPHA 1"/>
    <property type="match status" value="1"/>
</dbReference>
<keyword evidence="4" id="KW-0418">Kinase</keyword>
<keyword evidence="5" id="KW-1185">Reference proteome</keyword>
<protein>
    <submittedName>
        <fullName evidence="4">Putative phosphofructokinase domain-containing protein</fullName>
    </submittedName>
</protein>
<dbReference type="SUPFAM" id="SSF53784">
    <property type="entry name" value="Phosphofructokinase"/>
    <property type="match status" value="1"/>
</dbReference>
<evidence type="ECO:0000256" key="3">
    <source>
        <dbReference type="SAM" id="Phobius"/>
    </source>
</evidence>
<dbReference type="InParanoid" id="A0A251STJ6"/>
<accession>A0A251STJ6</accession>
<dbReference type="Gene3D" id="3.40.50.450">
    <property type="match status" value="1"/>
</dbReference>
<dbReference type="AlphaFoldDB" id="A0A251STJ6"/>
<keyword evidence="4" id="KW-0808">Transferase</keyword>
<dbReference type="STRING" id="4232.A0A251STJ6"/>
<evidence type="ECO:0000256" key="2">
    <source>
        <dbReference type="ARBA" id="ARBA00023152"/>
    </source>
</evidence>
<organism evidence="4 5">
    <name type="scientific">Helianthus annuus</name>
    <name type="common">Common sunflower</name>
    <dbReference type="NCBI Taxonomy" id="4232"/>
    <lineage>
        <taxon>Eukaryota</taxon>
        <taxon>Viridiplantae</taxon>
        <taxon>Streptophyta</taxon>
        <taxon>Embryophyta</taxon>
        <taxon>Tracheophyta</taxon>
        <taxon>Spermatophyta</taxon>
        <taxon>Magnoliopsida</taxon>
        <taxon>eudicotyledons</taxon>
        <taxon>Gunneridae</taxon>
        <taxon>Pentapetalae</taxon>
        <taxon>asterids</taxon>
        <taxon>campanulids</taxon>
        <taxon>Asterales</taxon>
        <taxon>Asteraceae</taxon>
        <taxon>Asteroideae</taxon>
        <taxon>Heliantheae alliance</taxon>
        <taxon>Heliantheae</taxon>
        <taxon>Helianthus</taxon>
    </lineage>
</organism>
<keyword evidence="3" id="KW-0812">Transmembrane</keyword>
<dbReference type="Proteomes" id="UP000215914">
    <property type="component" value="Chromosome 13"/>
</dbReference>
<sequence length="70" mass="7879">MVVLEKREKEEKVIVLGHICYHILVAGLNGYMASVTNLKSPSNKWRCGAALITAMMTVKHYCDNPNFQGR</sequence>
<dbReference type="EMBL" id="CM007902">
    <property type="protein sequence ID" value="OTG02195.1"/>
    <property type="molecule type" value="Genomic_DNA"/>
</dbReference>